<evidence type="ECO:0000313" key="2">
    <source>
        <dbReference type="EMBL" id="CDH58724.1"/>
    </source>
</evidence>
<accession>A0A068S8U8</accession>
<dbReference type="Proteomes" id="UP000027586">
    <property type="component" value="Unassembled WGS sequence"/>
</dbReference>
<sequence length="394" mass="44011">MSNCTITISCGSQANTGLENVVKEAIPAHSTSYNQKPASSSIQGTAKAAIPQLRVHMGKALHGSNIHRAPVNNTAKDARLNKVKGNTKKLSNACAYSTQSNTVKNQPVIQNTGYNKIRSDIAQSEHNIKTPPKHTTTTPTITPPTSPTPPTLATDTKETACDLGLLKQYITDAAKQEPSFKSLVRALLFEQITEQLPALQVKNRGCWQPSKSVHRTVFHFALEFEYTMKAFGLNAEQHWKRYLPLCMDASQKSWFKSKLESQNCTWKEVVCMLRDLLVPPQDTYQACYNFIHNTKQQQNERLIDFMTRWREGFVSSGIYYAATGSDYEAGLANAFVKAMLPVHQAKLGELLQRRGLKSIPPSIEETLELLAALDLQVNDQRNSNEPPNKRPRRS</sequence>
<name>A0A068S8U8_9FUNG</name>
<reference evidence="2" key="1">
    <citation type="submission" date="2013-08" db="EMBL/GenBank/DDBJ databases">
        <title>Gene expansion shapes genome architecture in the human pathogen Lichtheimia corymbifera: an evolutionary genomics analysis in the ancient terrestrial Mucorales (Mucoromycotina).</title>
        <authorList>
            <person name="Schwartze V.U."/>
            <person name="Winter S."/>
            <person name="Shelest E."/>
            <person name="Marcet-Houben M."/>
            <person name="Horn F."/>
            <person name="Wehner S."/>
            <person name="Hoffmann K."/>
            <person name="Riege K."/>
            <person name="Sammeth M."/>
            <person name="Nowrousian M."/>
            <person name="Valiante V."/>
            <person name="Linde J."/>
            <person name="Jacobsen I.D."/>
            <person name="Marz M."/>
            <person name="Brakhage A.A."/>
            <person name="Gabaldon T."/>
            <person name="Bocker S."/>
            <person name="Voigt K."/>
        </authorList>
    </citation>
    <scope>NUCLEOTIDE SEQUENCE [LARGE SCALE GENOMIC DNA]</scope>
    <source>
        <strain evidence="2">FSU 9682</strain>
    </source>
</reference>
<evidence type="ECO:0000256" key="1">
    <source>
        <dbReference type="SAM" id="MobiDB-lite"/>
    </source>
</evidence>
<evidence type="ECO:0000313" key="3">
    <source>
        <dbReference type="Proteomes" id="UP000027586"/>
    </source>
</evidence>
<dbReference type="AlphaFoldDB" id="A0A068S8U8"/>
<comment type="caution">
    <text evidence="2">The sequence shown here is derived from an EMBL/GenBank/DDBJ whole genome shotgun (WGS) entry which is preliminary data.</text>
</comment>
<feature type="compositionally biased region" description="Pro residues" evidence="1">
    <location>
        <begin position="141"/>
        <end position="150"/>
    </location>
</feature>
<protein>
    <recommendedName>
        <fullName evidence="4">Retrotransposon gag domain-containing protein</fullName>
    </recommendedName>
</protein>
<dbReference type="OrthoDB" id="2280553at2759"/>
<keyword evidence="3" id="KW-1185">Reference proteome</keyword>
<organism evidence="2 3">
    <name type="scientific">Lichtheimia corymbifera JMRC:FSU:9682</name>
    <dbReference type="NCBI Taxonomy" id="1263082"/>
    <lineage>
        <taxon>Eukaryota</taxon>
        <taxon>Fungi</taxon>
        <taxon>Fungi incertae sedis</taxon>
        <taxon>Mucoromycota</taxon>
        <taxon>Mucoromycotina</taxon>
        <taxon>Mucoromycetes</taxon>
        <taxon>Mucorales</taxon>
        <taxon>Lichtheimiaceae</taxon>
        <taxon>Lichtheimia</taxon>
    </lineage>
</organism>
<dbReference type="EMBL" id="CBTN010000060">
    <property type="protein sequence ID" value="CDH58724.1"/>
    <property type="molecule type" value="Genomic_DNA"/>
</dbReference>
<dbReference type="VEuPathDB" id="FungiDB:LCOR_09574.1"/>
<evidence type="ECO:0008006" key="4">
    <source>
        <dbReference type="Google" id="ProtNLM"/>
    </source>
</evidence>
<proteinExistence type="predicted"/>
<feature type="region of interest" description="Disordered" evidence="1">
    <location>
        <begin position="127"/>
        <end position="153"/>
    </location>
</feature>
<gene>
    <name evidence="2" type="ORF">LCOR_09574.1</name>
</gene>